<evidence type="ECO:0000259" key="2">
    <source>
        <dbReference type="PROSITE" id="PS50041"/>
    </source>
</evidence>
<dbReference type="InterPro" id="IPR016186">
    <property type="entry name" value="C-type_lectin-like/link_sf"/>
</dbReference>
<dbReference type="Gene3D" id="3.10.100.10">
    <property type="entry name" value="Mannose-Binding Protein A, subunit A"/>
    <property type="match status" value="1"/>
</dbReference>
<evidence type="ECO:0000313" key="4">
    <source>
        <dbReference type="Proteomes" id="UP000827892"/>
    </source>
</evidence>
<dbReference type="PANTHER" id="PTHR47629:SF3">
    <property type="entry name" value="PAN-3 DOMAIN-CONTAINING PROTEIN"/>
    <property type="match status" value="1"/>
</dbReference>
<accession>A0AAE9J179</accession>
<evidence type="ECO:0000256" key="1">
    <source>
        <dbReference type="SAM" id="SignalP"/>
    </source>
</evidence>
<dbReference type="PANTHER" id="PTHR47629">
    <property type="entry name" value="C-TYPE LECTIN-RELATED"/>
    <property type="match status" value="1"/>
</dbReference>
<feature type="domain" description="C-type lectin" evidence="2">
    <location>
        <begin position="359"/>
        <end position="483"/>
    </location>
</feature>
<dbReference type="CDD" id="cd00037">
    <property type="entry name" value="CLECT"/>
    <property type="match status" value="1"/>
</dbReference>
<reference evidence="3 4" key="1">
    <citation type="submission" date="2022-05" db="EMBL/GenBank/DDBJ databases">
        <title>Chromosome-level reference genomes for two strains of Caenorhabditis briggsae: an improved platform for comparative genomics.</title>
        <authorList>
            <person name="Stevens L."/>
            <person name="Andersen E.C."/>
        </authorList>
    </citation>
    <scope>NUCLEOTIDE SEQUENCE [LARGE SCALE GENOMIC DNA]</scope>
    <source>
        <strain evidence="3">QX1410_ONT</strain>
        <tissue evidence="3">Whole-organism</tissue>
    </source>
</reference>
<dbReference type="InterPro" id="IPR001304">
    <property type="entry name" value="C-type_lectin-like"/>
</dbReference>
<name>A0AAE9J179_CAEBR</name>
<sequence length="546" mass="62760">MRYRLLIPILTLFLIETNASDAEYKFVVVEGEPVTLNASESVQVASFDECTDKCEQKTECVLAYQSNSSDPCYLFDWNSITQIIKNEAGGNGTTAFKVYTDQPACELNSAYLLNGKTYPLFPNDTAQNLWRIDTSEDGWTITYIDSKPIDSLVCGNFSYNRPYDDGCNPECNITMVQVWAKFGPLTKFLTKDAGWEYEPPTGNMYRRNGINKTAETFEICMYKCHEDLRCAAAYFDRDNATCVMVWTGDFWFLERTSASDGHQIAIKLPMNDKLCKMTTDQLLDDQYYLSSPAMLTTFDRQFFRVQTTEKYYVFTSYLDYYESFYFNMINGCPVNNRASALRKDYYQGVQYTAYNHFFNETMCYRYDEAPGITQAEAKELCQLMGQKLLSDKYAGSIQMIAEQKEDLQVVDFQETMFDLFRLGFYKNSSRIWHGLEKDPADGKWKWLDTRFVQFPEDALPIPWAPGEPKEGPDMNCAYMGWGEGYDPFNGYAYYAAPCNSTVDGIACSSAQVNEMNIKKWSEVADDFGYRGTCCIRPVGWINEYPE</sequence>
<dbReference type="Pfam" id="PF08277">
    <property type="entry name" value="PAN_3"/>
    <property type="match status" value="2"/>
</dbReference>
<dbReference type="EMBL" id="CP090891">
    <property type="protein sequence ID" value="ULU14074.1"/>
    <property type="molecule type" value="Genomic_DNA"/>
</dbReference>
<keyword evidence="1" id="KW-0732">Signal</keyword>
<evidence type="ECO:0000313" key="3">
    <source>
        <dbReference type="EMBL" id="ULU14074.1"/>
    </source>
</evidence>
<gene>
    <name evidence="3" type="ORF">L3Y34_016529</name>
</gene>
<dbReference type="SUPFAM" id="SSF56436">
    <property type="entry name" value="C-type lectin-like"/>
    <property type="match status" value="1"/>
</dbReference>
<protein>
    <recommendedName>
        <fullName evidence="2">C-type lectin domain-containing protein</fullName>
    </recommendedName>
</protein>
<dbReference type="AlphaFoldDB" id="A0AAE9J179"/>
<feature type="signal peptide" evidence="1">
    <location>
        <begin position="1"/>
        <end position="22"/>
    </location>
</feature>
<dbReference type="SMART" id="SM00605">
    <property type="entry name" value="CW"/>
    <property type="match status" value="2"/>
</dbReference>
<organism evidence="3 4">
    <name type="scientific">Caenorhabditis briggsae</name>
    <dbReference type="NCBI Taxonomy" id="6238"/>
    <lineage>
        <taxon>Eukaryota</taxon>
        <taxon>Metazoa</taxon>
        <taxon>Ecdysozoa</taxon>
        <taxon>Nematoda</taxon>
        <taxon>Chromadorea</taxon>
        <taxon>Rhabditida</taxon>
        <taxon>Rhabditina</taxon>
        <taxon>Rhabditomorpha</taxon>
        <taxon>Rhabditoidea</taxon>
        <taxon>Rhabditidae</taxon>
        <taxon>Peloderinae</taxon>
        <taxon>Caenorhabditis</taxon>
    </lineage>
</organism>
<proteinExistence type="predicted"/>
<dbReference type="InterPro" id="IPR006583">
    <property type="entry name" value="PAN-3_domain"/>
</dbReference>
<feature type="chain" id="PRO_5042008663" description="C-type lectin domain-containing protein" evidence="1">
    <location>
        <begin position="23"/>
        <end position="546"/>
    </location>
</feature>
<dbReference type="Proteomes" id="UP000827892">
    <property type="component" value="Chromosome I"/>
</dbReference>
<dbReference type="InterPro" id="IPR016187">
    <property type="entry name" value="CTDL_fold"/>
</dbReference>
<dbReference type="PROSITE" id="PS50041">
    <property type="entry name" value="C_TYPE_LECTIN_2"/>
    <property type="match status" value="1"/>
</dbReference>